<dbReference type="PANTHER" id="PTHR31465:SF9">
    <property type="entry name" value="SPHINGOID LONG-CHAIN BASE TRANSPORTER RSB1"/>
    <property type="match status" value="1"/>
</dbReference>
<evidence type="ECO:0000256" key="2">
    <source>
        <dbReference type="ARBA" id="ARBA00022692"/>
    </source>
</evidence>
<feature type="transmembrane region" description="Helical" evidence="6">
    <location>
        <begin position="255"/>
        <end position="279"/>
    </location>
</feature>
<dbReference type="Proteomes" id="UP000044602">
    <property type="component" value="Unassembled WGS sequence"/>
</dbReference>
<feature type="transmembrane region" description="Helical" evidence="6">
    <location>
        <begin position="337"/>
        <end position="355"/>
    </location>
</feature>
<feature type="transmembrane region" description="Helical" evidence="6">
    <location>
        <begin position="219"/>
        <end position="243"/>
    </location>
</feature>
<sequence length="394" mass="43605">MWLGLATDKPPNSLNRRVLSLLLCLASSTRQLPSHNACTSYHHHQNLSIEKSPATPKQADAMATTNPADFGDIPLQYIHRLDNGSYVFIGMFNTYGPGANCTLDLCPIEWTVYQYRPILGVSIMFIILYFLALLVHVYLGFRWRTWWFASFMAAGCLAEVVGYIGRVLLYSNPWSFGAFLIQIVFITFGPVFFTAAIYVTLARAIVFFAPDISRIRPRLLWIFFITADILCLVLQAAGGAISSISAGSNNIGVDIALAGLILQVVLLFAFCVFFGDYMWRYIRSVKPDASRAIGRRQRLFFGGLAAAIVLIFVRCVYRVDELSEGYQNSTKITNEGLFIGLEGVLIVQAACALFIGHPGYGLEGKVVSEGRTKEAANVESGLQSESTKETPSER</sequence>
<dbReference type="GO" id="GO:0005886">
    <property type="term" value="C:plasma membrane"/>
    <property type="evidence" value="ECO:0007669"/>
    <property type="project" value="TreeGrafter"/>
</dbReference>
<dbReference type="Pfam" id="PF04479">
    <property type="entry name" value="RTA1"/>
    <property type="match status" value="1"/>
</dbReference>
<evidence type="ECO:0000313" key="7">
    <source>
        <dbReference type="EMBL" id="CRK36759.1"/>
    </source>
</evidence>
<protein>
    <submittedName>
        <fullName evidence="7">Uncharacterized protein</fullName>
    </submittedName>
</protein>
<dbReference type="STRING" id="100787.A0A0G4MRD3"/>
<gene>
    <name evidence="7" type="ORF">BN1708_007188</name>
</gene>
<keyword evidence="4 6" id="KW-0472">Membrane</keyword>
<feature type="transmembrane region" description="Helical" evidence="6">
    <location>
        <begin position="176"/>
        <end position="199"/>
    </location>
</feature>
<dbReference type="AlphaFoldDB" id="A0A0G4MRD3"/>
<feature type="transmembrane region" description="Helical" evidence="6">
    <location>
        <begin position="146"/>
        <end position="164"/>
    </location>
</feature>
<evidence type="ECO:0000256" key="4">
    <source>
        <dbReference type="ARBA" id="ARBA00023136"/>
    </source>
</evidence>
<keyword evidence="3 6" id="KW-1133">Transmembrane helix</keyword>
<organism evidence="7 8">
    <name type="scientific">Verticillium longisporum</name>
    <name type="common">Verticillium dahliae var. longisporum</name>
    <dbReference type="NCBI Taxonomy" id="100787"/>
    <lineage>
        <taxon>Eukaryota</taxon>
        <taxon>Fungi</taxon>
        <taxon>Dikarya</taxon>
        <taxon>Ascomycota</taxon>
        <taxon>Pezizomycotina</taxon>
        <taxon>Sordariomycetes</taxon>
        <taxon>Hypocreomycetidae</taxon>
        <taxon>Glomerellales</taxon>
        <taxon>Plectosphaerellaceae</taxon>
        <taxon>Verticillium</taxon>
    </lineage>
</organism>
<evidence type="ECO:0000256" key="3">
    <source>
        <dbReference type="ARBA" id="ARBA00022989"/>
    </source>
</evidence>
<keyword evidence="2 6" id="KW-0812">Transmembrane</keyword>
<dbReference type="EMBL" id="CVQH01024305">
    <property type="protein sequence ID" value="CRK36759.1"/>
    <property type="molecule type" value="Genomic_DNA"/>
</dbReference>
<evidence type="ECO:0000313" key="8">
    <source>
        <dbReference type="Proteomes" id="UP000044602"/>
    </source>
</evidence>
<reference evidence="7 8" key="1">
    <citation type="submission" date="2015-05" db="EMBL/GenBank/DDBJ databases">
        <authorList>
            <person name="Wang D.B."/>
            <person name="Wang M."/>
        </authorList>
    </citation>
    <scope>NUCLEOTIDE SEQUENCE [LARGE SCALE GENOMIC DNA]</scope>
    <source>
        <strain evidence="7">VL1</strain>
    </source>
</reference>
<evidence type="ECO:0000256" key="1">
    <source>
        <dbReference type="ARBA" id="ARBA00004141"/>
    </source>
</evidence>
<name>A0A0G4MRD3_VERLO</name>
<keyword evidence="8" id="KW-1185">Reference proteome</keyword>
<evidence type="ECO:0000256" key="6">
    <source>
        <dbReference type="SAM" id="Phobius"/>
    </source>
</evidence>
<feature type="transmembrane region" description="Helical" evidence="6">
    <location>
        <begin position="299"/>
        <end position="317"/>
    </location>
</feature>
<feature type="region of interest" description="Disordered" evidence="5">
    <location>
        <begin position="375"/>
        <end position="394"/>
    </location>
</feature>
<proteinExistence type="predicted"/>
<dbReference type="InterPro" id="IPR007568">
    <property type="entry name" value="RTA1"/>
</dbReference>
<dbReference type="PANTHER" id="PTHR31465">
    <property type="entry name" value="PROTEIN RTA1-RELATED"/>
    <property type="match status" value="1"/>
</dbReference>
<evidence type="ECO:0000256" key="5">
    <source>
        <dbReference type="SAM" id="MobiDB-lite"/>
    </source>
</evidence>
<feature type="transmembrane region" description="Helical" evidence="6">
    <location>
        <begin position="118"/>
        <end position="139"/>
    </location>
</feature>
<dbReference type="GO" id="GO:0000324">
    <property type="term" value="C:fungal-type vacuole"/>
    <property type="evidence" value="ECO:0007669"/>
    <property type="project" value="TreeGrafter"/>
</dbReference>
<accession>A0A0G4MRD3</accession>
<comment type="subcellular location">
    <subcellularLocation>
        <location evidence="1">Membrane</location>
        <topology evidence="1">Multi-pass membrane protein</topology>
    </subcellularLocation>
</comment>